<accession>A0AAV0L7D3</accession>
<keyword evidence="2" id="KW-1185">Reference proteome</keyword>
<name>A0AAV0L7D3_9ROSI</name>
<gene>
    <name evidence="1" type="ORF">LITE_LOCUS22580</name>
</gene>
<reference evidence="1" key="1">
    <citation type="submission" date="2022-08" db="EMBL/GenBank/DDBJ databases">
        <authorList>
            <person name="Gutierrez-Valencia J."/>
        </authorList>
    </citation>
    <scope>NUCLEOTIDE SEQUENCE</scope>
</reference>
<evidence type="ECO:0000313" key="2">
    <source>
        <dbReference type="Proteomes" id="UP001154282"/>
    </source>
</evidence>
<proteinExistence type="predicted"/>
<protein>
    <submittedName>
        <fullName evidence="1">Uncharacterized protein</fullName>
    </submittedName>
</protein>
<comment type="caution">
    <text evidence="1">The sequence shown here is derived from an EMBL/GenBank/DDBJ whole genome shotgun (WGS) entry which is preliminary data.</text>
</comment>
<organism evidence="1 2">
    <name type="scientific">Linum tenue</name>
    <dbReference type="NCBI Taxonomy" id="586396"/>
    <lineage>
        <taxon>Eukaryota</taxon>
        <taxon>Viridiplantae</taxon>
        <taxon>Streptophyta</taxon>
        <taxon>Embryophyta</taxon>
        <taxon>Tracheophyta</taxon>
        <taxon>Spermatophyta</taxon>
        <taxon>Magnoliopsida</taxon>
        <taxon>eudicotyledons</taxon>
        <taxon>Gunneridae</taxon>
        <taxon>Pentapetalae</taxon>
        <taxon>rosids</taxon>
        <taxon>fabids</taxon>
        <taxon>Malpighiales</taxon>
        <taxon>Linaceae</taxon>
        <taxon>Linum</taxon>
    </lineage>
</organism>
<sequence length="84" mass="9523">PINRPYRVLQEEPGLRSKSRKLQSSFVETAKFEYNLLPQGQTGDDSITLIPFQVLLSIHFIFLPASFCDSGLCSLGDVKLWDFC</sequence>
<evidence type="ECO:0000313" key="1">
    <source>
        <dbReference type="EMBL" id="CAI0430377.1"/>
    </source>
</evidence>
<dbReference type="EMBL" id="CAMGYJ010000006">
    <property type="protein sequence ID" value="CAI0430377.1"/>
    <property type="molecule type" value="Genomic_DNA"/>
</dbReference>
<dbReference type="Proteomes" id="UP001154282">
    <property type="component" value="Unassembled WGS sequence"/>
</dbReference>
<feature type="non-terminal residue" evidence="1">
    <location>
        <position position="1"/>
    </location>
</feature>
<dbReference type="AlphaFoldDB" id="A0AAV0L7D3"/>